<dbReference type="KEGG" id="tbg:TbgDal_VI1900"/>
<proteinExistence type="predicted"/>
<accession>C9ZQN2</accession>
<dbReference type="GeneID" id="23861828"/>
<evidence type="ECO:0000313" key="2">
    <source>
        <dbReference type="Proteomes" id="UP000002316"/>
    </source>
</evidence>
<organism evidence="1 2">
    <name type="scientific">Trypanosoma brucei gambiense (strain MHOM/CI/86/DAL972)</name>
    <dbReference type="NCBI Taxonomy" id="679716"/>
    <lineage>
        <taxon>Eukaryota</taxon>
        <taxon>Discoba</taxon>
        <taxon>Euglenozoa</taxon>
        <taxon>Kinetoplastea</taxon>
        <taxon>Metakinetoplastina</taxon>
        <taxon>Trypanosomatida</taxon>
        <taxon>Trypanosomatidae</taxon>
        <taxon>Trypanosoma</taxon>
    </lineage>
</organism>
<evidence type="ECO:0000313" key="1">
    <source>
        <dbReference type="EMBL" id="CBH11712.1"/>
    </source>
</evidence>
<dbReference type="AlphaFoldDB" id="C9ZQN2"/>
<dbReference type="EMBL" id="FN554969">
    <property type="protein sequence ID" value="CBH11712.1"/>
    <property type="molecule type" value="Genomic_DNA"/>
</dbReference>
<sequence>MPGVHYAYVYHAQVRQPADSWLSPSVIRGTGLGRANEEDGNGATLPMWGGFSFFRVLPSSSGARLEVVLRALGCLSGVFCLVELAAACDVHTCLVQVRMRGGGEGSEGVTGVLLALLCQRCVLDVGGFVRFRTVNPVSPFLVSLPFL</sequence>
<gene>
    <name evidence="1" type="ORF">TbgDal_VI1900</name>
</gene>
<dbReference type="RefSeq" id="XP_011773997.1">
    <property type="nucleotide sequence ID" value="XM_011775695.1"/>
</dbReference>
<name>C9ZQN2_TRYB9</name>
<dbReference type="Proteomes" id="UP000002316">
    <property type="component" value="Chromosome 6"/>
</dbReference>
<protein>
    <submittedName>
        <fullName evidence="1">Uncharacterized protein</fullName>
    </submittedName>
</protein>
<reference evidence="2" key="1">
    <citation type="journal article" date="2010" name="PLoS Negl. Trop. Dis.">
        <title>The genome sequence of Trypanosoma brucei gambiense, causative agent of chronic human african trypanosomiasis.</title>
        <authorList>
            <person name="Jackson A.P."/>
            <person name="Sanders M."/>
            <person name="Berry A."/>
            <person name="McQuillan J."/>
            <person name="Aslett M.A."/>
            <person name="Quail M.A."/>
            <person name="Chukualim B."/>
            <person name="Capewell P."/>
            <person name="MacLeod A."/>
            <person name="Melville S.E."/>
            <person name="Gibson W."/>
            <person name="Barry J.D."/>
            <person name="Berriman M."/>
            <person name="Hertz-Fowler C."/>
        </authorList>
    </citation>
    <scope>NUCLEOTIDE SEQUENCE [LARGE SCALE GENOMIC DNA]</scope>
    <source>
        <strain evidence="2">MHOM/CI/86/DAL972</strain>
    </source>
</reference>